<evidence type="ECO:0000313" key="2">
    <source>
        <dbReference type="Proteomes" id="UP001601303"/>
    </source>
</evidence>
<comment type="caution">
    <text evidence="1">The sequence shown here is derived from an EMBL/GenBank/DDBJ whole genome shotgun (WGS) entry which is preliminary data.</text>
</comment>
<reference evidence="1 2" key="1">
    <citation type="submission" date="2024-10" db="EMBL/GenBank/DDBJ databases">
        <title>The Natural Products Discovery Center: Release of the First 8490 Sequenced Strains for Exploring Actinobacteria Biosynthetic Diversity.</title>
        <authorList>
            <person name="Kalkreuter E."/>
            <person name="Kautsar S.A."/>
            <person name="Yang D."/>
            <person name="Bader C.D."/>
            <person name="Teijaro C.N."/>
            <person name="Fluegel L."/>
            <person name="Davis C.M."/>
            <person name="Simpson J.R."/>
            <person name="Lauterbach L."/>
            <person name="Steele A.D."/>
            <person name="Gui C."/>
            <person name="Meng S."/>
            <person name="Li G."/>
            <person name="Viehrig K."/>
            <person name="Ye F."/>
            <person name="Su P."/>
            <person name="Kiefer A.F."/>
            <person name="Nichols A."/>
            <person name="Cepeda A.J."/>
            <person name="Yan W."/>
            <person name="Fan B."/>
            <person name="Jiang Y."/>
            <person name="Adhikari A."/>
            <person name="Zheng C.-J."/>
            <person name="Schuster L."/>
            <person name="Cowan T.M."/>
            <person name="Smanski M.J."/>
            <person name="Chevrette M.G."/>
            <person name="De Carvalho L.P.S."/>
            <person name="Shen B."/>
        </authorList>
    </citation>
    <scope>NUCLEOTIDE SEQUENCE [LARGE SCALE GENOMIC DNA]</scope>
    <source>
        <strain evidence="1 2">NPDC006488</strain>
    </source>
</reference>
<sequence length="55" mass="5851">MTPRAAMIARLLSISPSVCPMRGWIPVAASVLAEDDALGRWIDEGLTFAASLPPK</sequence>
<keyword evidence="2" id="KW-1185">Reference proteome</keyword>
<proteinExistence type="predicted"/>
<dbReference type="RefSeq" id="WP_388115257.1">
    <property type="nucleotide sequence ID" value="NZ_JBIAHM010000030.1"/>
</dbReference>
<gene>
    <name evidence="1" type="ORF">ACFYNQ_49780</name>
</gene>
<dbReference type="Proteomes" id="UP001601303">
    <property type="component" value="Unassembled WGS sequence"/>
</dbReference>
<organism evidence="1 2">
    <name type="scientific">Streptomyces hokutonensis</name>
    <dbReference type="NCBI Taxonomy" id="1306990"/>
    <lineage>
        <taxon>Bacteria</taxon>
        <taxon>Bacillati</taxon>
        <taxon>Actinomycetota</taxon>
        <taxon>Actinomycetes</taxon>
        <taxon>Kitasatosporales</taxon>
        <taxon>Streptomycetaceae</taxon>
        <taxon>Streptomyces</taxon>
    </lineage>
</organism>
<name>A0ABW6MKG3_9ACTN</name>
<accession>A0ABW6MKG3</accession>
<protein>
    <submittedName>
        <fullName evidence="1">Uncharacterized protein</fullName>
    </submittedName>
</protein>
<dbReference type="EMBL" id="JBIAHM010000030">
    <property type="protein sequence ID" value="MFE9606616.1"/>
    <property type="molecule type" value="Genomic_DNA"/>
</dbReference>
<evidence type="ECO:0000313" key="1">
    <source>
        <dbReference type="EMBL" id="MFE9606616.1"/>
    </source>
</evidence>